<evidence type="ECO:0000256" key="5">
    <source>
        <dbReference type="ARBA" id="ARBA00023118"/>
    </source>
</evidence>
<dbReference type="NCBIfam" id="TIGR01870">
    <property type="entry name" value="cas_TM1810_Csm2"/>
    <property type="match status" value="1"/>
</dbReference>
<name>A0AAJ6NCU6_9PAST</name>
<gene>
    <name evidence="7" type="primary">csm2</name>
    <name evidence="7" type="ORF">QJU97_03245</name>
</gene>
<accession>A0AAJ6NCU6</accession>
<sequence>MPISKIKFSEDPKDLPSELFAEIAEQVAKYIKHIHQCDKKEHILYIDKKGKPKFKCNSKSNKQTQLRKFYDELAMWNEKVQLNRENRDEEYKKQEVFIKMLKAKVAYAEGRGHIDIHFSEVFNQVMDQIENAITLKYAKLFMEAVMGYCKYFEEKNKN</sequence>
<protein>
    <recommendedName>
        <fullName evidence="3">CRISPR system Cms protein Csm2</fullName>
    </recommendedName>
    <alternativeName>
        <fullName evidence="6">CRISPR type III A-associated protein Csm2</fullName>
    </alternativeName>
</protein>
<reference evidence="7" key="1">
    <citation type="journal article" date="2023" name="Front. Microbiol.">
        <title>Phylogeography and host specificity of Pasteurellaceae pathogenic to sea-farmed fish in the north-east Atlantic.</title>
        <authorList>
            <person name="Gulla S."/>
            <person name="Colquhoun D.J."/>
            <person name="Olsen A.B."/>
            <person name="Spilsberg B."/>
            <person name="Lagesen K."/>
            <person name="Aakesson C.P."/>
            <person name="Strom S."/>
            <person name="Manji F."/>
            <person name="Birkbeck T.H."/>
            <person name="Nilsen H.K."/>
        </authorList>
    </citation>
    <scope>NUCLEOTIDE SEQUENCE</scope>
    <source>
        <strain evidence="7">98B1</strain>
    </source>
</reference>
<dbReference type="AlphaFoldDB" id="A0AAJ6NCU6"/>
<keyword evidence="4" id="KW-0694">RNA-binding</keyword>
<evidence type="ECO:0000256" key="6">
    <source>
        <dbReference type="ARBA" id="ARBA00031723"/>
    </source>
</evidence>
<evidence type="ECO:0000313" key="8">
    <source>
        <dbReference type="Proteomes" id="UP001231736"/>
    </source>
</evidence>
<evidence type="ECO:0000313" key="7">
    <source>
        <dbReference type="EMBL" id="MDP8174472.1"/>
    </source>
</evidence>
<proteinExistence type="inferred from homology"/>
<dbReference type="RefSeq" id="WP_306375589.1">
    <property type="nucleotide sequence ID" value="NZ_JASAYT010000007.1"/>
</dbReference>
<evidence type="ECO:0000256" key="1">
    <source>
        <dbReference type="ARBA" id="ARBA00003640"/>
    </source>
</evidence>
<dbReference type="GO" id="GO:0051607">
    <property type="term" value="P:defense response to virus"/>
    <property type="evidence" value="ECO:0007669"/>
    <property type="project" value="UniProtKB-KW"/>
</dbReference>
<dbReference type="InterPro" id="IPR010149">
    <property type="entry name" value="CRISPR-assoc_prot_Csm2_III-A"/>
</dbReference>
<keyword evidence="5" id="KW-0051">Antiviral defense</keyword>
<comment type="function">
    <text evidence="1">This subunit may be involved in monitoring complementarity of crRNA and target RNA.</text>
</comment>
<organism evidence="7 8">
    <name type="scientific">Phocoenobacter skyensis</name>
    <dbReference type="NCBI Taxonomy" id="97481"/>
    <lineage>
        <taxon>Bacteria</taxon>
        <taxon>Pseudomonadati</taxon>
        <taxon>Pseudomonadota</taxon>
        <taxon>Gammaproteobacteria</taxon>
        <taxon>Pasteurellales</taxon>
        <taxon>Pasteurellaceae</taxon>
        <taxon>Phocoenobacter</taxon>
    </lineage>
</organism>
<dbReference type="EMBL" id="JASAYT010000007">
    <property type="protein sequence ID" value="MDP8174472.1"/>
    <property type="molecule type" value="Genomic_DNA"/>
</dbReference>
<evidence type="ECO:0000256" key="4">
    <source>
        <dbReference type="ARBA" id="ARBA00022884"/>
    </source>
</evidence>
<evidence type="ECO:0000256" key="2">
    <source>
        <dbReference type="ARBA" id="ARBA00006896"/>
    </source>
</evidence>
<dbReference type="Proteomes" id="UP001231736">
    <property type="component" value="Unassembled WGS sequence"/>
</dbReference>
<comment type="similarity">
    <text evidence="2">Belongs to the CRISPR-associated Csm2 family.</text>
</comment>
<evidence type="ECO:0000256" key="3">
    <source>
        <dbReference type="ARBA" id="ARBA00016118"/>
    </source>
</evidence>
<comment type="caution">
    <text evidence="7">The sequence shown here is derived from an EMBL/GenBank/DDBJ whole genome shotgun (WGS) entry which is preliminary data.</text>
</comment>
<dbReference type="GO" id="GO:0003723">
    <property type="term" value="F:RNA binding"/>
    <property type="evidence" value="ECO:0007669"/>
    <property type="project" value="UniProtKB-KW"/>
</dbReference>
<dbReference type="Pfam" id="PF03750">
    <property type="entry name" value="Csm2_III-A"/>
    <property type="match status" value="1"/>
</dbReference>